<keyword evidence="2" id="KW-0808">Transferase</keyword>
<dbReference type="PATRIC" id="fig|157733.3.peg.2730"/>
<keyword evidence="3" id="KW-1185">Reference proteome</keyword>
<dbReference type="Proteomes" id="UP000035996">
    <property type="component" value="Unassembled WGS sequence"/>
</dbReference>
<dbReference type="AlphaFoldDB" id="A0A0J6CPM6"/>
<dbReference type="Gene3D" id="3.40.50.300">
    <property type="entry name" value="P-loop containing nucleotide triphosphate hydrolases"/>
    <property type="match status" value="1"/>
</dbReference>
<keyword evidence="2" id="KW-0418">Kinase</keyword>
<name>A0A0J6CPM6_9BACL</name>
<dbReference type="EMBL" id="LELK01000001">
    <property type="protein sequence ID" value="KMM38221.1"/>
    <property type="molecule type" value="Genomic_DNA"/>
</dbReference>
<dbReference type="GO" id="GO:0005524">
    <property type="term" value="F:ATP binding"/>
    <property type="evidence" value="ECO:0007669"/>
    <property type="project" value="InterPro"/>
</dbReference>
<protein>
    <submittedName>
        <fullName evidence="2">Uridine kinase</fullName>
        <ecNumber evidence="2">2.7.1.48</ecNumber>
    </submittedName>
</protein>
<reference evidence="2" key="1">
    <citation type="submission" date="2015-06" db="EMBL/GenBank/DDBJ databases">
        <authorList>
            <person name="Liu B."/>
            <person name="Wang J."/>
            <person name="Zhu Y."/>
            <person name="Liu G."/>
            <person name="Chen Q."/>
            <person name="Zheng C."/>
            <person name="Che J."/>
            <person name="Ge C."/>
            <person name="Shi H."/>
            <person name="Pan Z."/>
            <person name="Liu X."/>
        </authorList>
    </citation>
    <scope>NUCLEOTIDE SEQUENCE [LARGE SCALE GENOMIC DNA]</scope>
    <source>
        <strain evidence="2">DSM 16346</strain>
    </source>
</reference>
<organism evidence="2 3">
    <name type="scientific">Guptibacillus hwajinpoensis</name>
    <dbReference type="NCBI Taxonomy" id="208199"/>
    <lineage>
        <taxon>Bacteria</taxon>
        <taxon>Bacillati</taxon>
        <taxon>Bacillota</taxon>
        <taxon>Bacilli</taxon>
        <taxon>Bacillales</taxon>
        <taxon>Guptibacillaceae</taxon>
        <taxon>Guptibacillus</taxon>
    </lineage>
</organism>
<sequence length="196" mass="24247">MKHNWIINYLLQSRKSDHPLIIGIDGLSRSGKTTFVHQIENELIQKNVRYHTFHIDDHIVERRKRYNTGKDAWIEYYFFQWDIEWLTNYFFLLMKERMMLTLPYYDNLKDVQKLQSVDLAEVELIIVEGVFLQREEWREFFDRVLFLDCPREKRFARENERVKTELEKFQTRYWKAEEFYMTKVNPIEKANFTIRT</sequence>
<dbReference type="GO" id="GO:0004849">
    <property type="term" value="F:uridine kinase activity"/>
    <property type="evidence" value="ECO:0007669"/>
    <property type="project" value="UniProtKB-EC"/>
</dbReference>
<dbReference type="InterPro" id="IPR006083">
    <property type="entry name" value="PRK/URK"/>
</dbReference>
<evidence type="ECO:0000313" key="2">
    <source>
        <dbReference type="EMBL" id="KMM38221.1"/>
    </source>
</evidence>
<feature type="domain" description="Phosphoribulokinase/uridine kinase" evidence="1">
    <location>
        <begin position="21"/>
        <end position="158"/>
    </location>
</feature>
<evidence type="ECO:0000259" key="1">
    <source>
        <dbReference type="Pfam" id="PF00485"/>
    </source>
</evidence>
<gene>
    <name evidence="2" type="ORF">AB986_02585</name>
</gene>
<dbReference type="Pfam" id="PF00485">
    <property type="entry name" value="PRK"/>
    <property type="match status" value="1"/>
</dbReference>
<accession>A0A0J6CPM6</accession>
<dbReference type="EC" id="2.7.1.48" evidence="2"/>
<dbReference type="STRING" id="157733.AB986_02585"/>
<dbReference type="InterPro" id="IPR027417">
    <property type="entry name" value="P-loop_NTPase"/>
</dbReference>
<dbReference type="NCBIfam" id="NF005807">
    <property type="entry name" value="PRK07667.1"/>
    <property type="match status" value="1"/>
</dbReference>
<comment type="caution">
    <text evidence="2">The sequence shown here is derived from an EMBL/GenBank/DDBJ whole genome shotgun (WGS) entry which is preliminary data.</text>
</comment>
<dbReference type="SUPFAM" id="SSF52540">
    <property type="entry name" value="P-loop containing nucleoside triphosphate hydrolases"/>
    <property type="match status" value="1"/>
</dbReference>
<evidence type="ECO:0000313" key="3">
    <source>
        <dbReference type="Proteomes" id="UP000035996"/>
    </source>
</evidence>
<dbReference type="RefSeq" id="WP_048309305.1">
    <property type="nucleotide sequence ID" value="NZ_CP119526.1"/>
</dbReference>
<proteinExistence type="predicted"/>